<dbReference type="RefSeq" id="WP_008474501.1">
    <property type="nucleotide sequence ID" value="NZ_CAGS01000006.1"/>
</dbReference>
<protein>
    <submittedName>
        <fullName evidence="2">Uncharacterized protein</fullName>
    </submittedName>
</protein>
<accession>I4ECG2</accession>
<comment type="caution">
    <text evidence="2">The sequence shown here is derived from an EMBL/GenBank/DDBJ whole genome shotgun (WGS) entry which is preliminary data.</text>
</comment>
<organism evidence="2 3">
    <name type="scientific">Nitrolancea hollandica Lb</name>
    <dbReference type="NCBI Taxonomy" id="1129897"/>
    <lineage>
        <taxon>Bacteria</taxon>
        <taxon>Pseudomonadati</taxon>
        <taxon>Thermomicrobiota</taxon>
        <taxon>Thermomicrobia</taxon>
        <taxon>Sphaerobacterales</taxon>
        <taxon>Sphaerobacterineae</taxon>
        <taxon>Sphaerobacteraceae</taxon>
        <taxon>Nitrolancea</taxon>
    </lineage>
</organism>
<keyword evidence="3" id="KW-1185">Reference proteome</keyword>
<proteinExistence type="predicted"/>
<evidence type="ECO:0000313" key="3">
    <source>
        <dbReference type="Proteomes" id="UP000004221"/>
    </source>
</evidence>
<feature type="region of interest" description="Disordered" evidence="1">
    <location>
        <begin position="66"/>
        <end position="89"/>
    </location>
</feature>
<sequence length="89" mass="9187">MELDEVPEAEVAVAVAVTAVLASPKIRRLIRRGAVYGLAALLASGGGIAEAAQSLSRNFRSGTPELENGLQDITWPASSDQVGEANPDA</sequence>
<reference evidence="2 3" key="1">
    <citation type="journal article" date="2012" name="ISME J.">
        <title>Nitrification expanded: discovery, physiology and genomics of a nitrite-oxidizing bacterium from the phylum Chloroflexi.</title>
        <authorList>
            <person name="Sorokin D.Y."/>
            <person name="Lucker S."/>
            <person name="Vejmelkova D."/>
            <person name="Kostrikina N.A."/>
            <person name="Kleerebezem R."/>
            <person name="Rijpstra W.I."/>
            <person name="Damste J.S."/>
            <person name="Le Paslier D."/>
            <person name="Muyzer G."/>
            <person name="Wagner M."/>
            <person name="van Loosdrecht M.C."/>
            <person name="Daims H."/>
        </authorList>
    </citation>
    <scope>NUCLEOTIDE SEQUENCE [LARGE SCALE GENOMIC DNA]</scope>
    <source>
        <strain evidence="3">none</strain>
    </source>
</reference>
<evidence type="ECO:0000256" key="1">
    <source>
        <dbReference type="SAM" id="MobiDB-lite"/>
    </source>
</evidence>
<name>I4ECG2_9BACT</name>
<dbReference type="AlphaFoldDB" id="I4ECG2"/>
<gene>
    <name evidence="2" type="ORF">NITHO_1030028</name>
</gene>
<dbReference type="Proteomes" id="UP000004221">
    <property type="component" value="Unassembled WGS sequence"/>
</dbReference>
<dbReference type="EMBL" id="CAGS01000006">
    <property type="protein sequence ID" value="CCF82374.1"/>
    <property type="molecule type" value="Genomic_DNA"/>
</dbReference>
<evidence type="ECO:0000313" key="2">
    <source>
        <dbReference type="EMBL" id="CCF82374.1"/>
    </source>
</evidence>